<dbReference type="GO" id="GO:0055085">
    <property type="term" value="P:transmembrane transport"/>
    <property type="evidence" value="ECO:0007669"/>
    <property type="project" value="InterPro"/>
</dbReference>
<dbReference type="PANTHER" id="PTHR30193:SF37">
    <property type="entry name" value="INNER MEMBRANE ABC TRANSPORTER PERMEASE PROTEIN YCJO"/>
    <property type="match status" value="1"/>
</dbReference>
<keyword evidence="9" id="KW-0762">Sugar transport</keyword>
<comment type="similarity">
    <text evidence="7">Belongs to the binding-protein-dependent transport system permease family.</text>
</comment>
<accession>A0A3D9I920</accession>
<feature type="transmembrane region" description="Helical" evidence="7">
    <location>
        <begin position="230"/>
        <end position="256"/>
    </location>
</feature>
<dbReference type="PROSITE" id="PS50928">
    <property type="entry name" value="ABC_TM1"/>
    <property type="match status" value="1"/>
</dbReference>
<name>A0A3D9I920_9BACL</name>
<evidence type="ECO:0000256" key="4">
    <source>
        <dbReference type="ARBA" id="ARBA00022692"/>
    </source>
</evidence>
<proteinExistence type="inferred from homology"/>
<comment type="caution">
    <text evidence="9">The sequence shown here is derived from an EMBL/GenBank/DDBJ whole genome shotgun (WGS) entry which is preliminary data.</text>
</comment>
<evidence type="ECO:0000256" key="6">
    <source>
        <dbReference type="ARBA" id="ARBA00023136"/>
    </source>
</evidence>
<protein>
    <submittedName>
        <fullName evidence="9">Multiple sugar transport system permease protein</fullName>
    </submittedName>
</protein>
<dbReference type="GO" id="GO:0005886">
    <property type="term" value="C:plasma membrane"/>
    <property type="evidence" value="ECO:0007669"/>
    <property type="project" value="UniProtKB-SubCell"/>
</dbReference>
<keyword evidence="3" id="KW-1003">Cell membrane</keyword>
<reference evidence="9 10" key="1">
    <citation type="submission" date="2018-07" db="EMBL/GenBank/DDBJ databases">
        <title>Genomic Encyclopedia of Type Strains, Phase III (KMG-III): the genomes of soil and plant-associated and newly described type strains.</title>
        <authorList>
            <person name="Whitman W."/>
        </authorList>
    </citation>
    <scope>NUCLEOTIDE SEQUENCE [LARGE SCALE GENOMIC DNA]</scope>
    <source>
        <strain evidence="9 10">CECT 7287</strain>
    </source>
</reference>
<dbReference type="EMBL" id="QRDZ01000034">
    <property type="protein sequence ID" value="RED58180.1"/>
    <property type="molecule type" value="Genomic_DNA"/>
</dbReference>
<organism evidence="9 10">
    <name type="scientific">Cohnella phaseoli</name>
    <dbReference type="NCBI Taxonomy" id="456490"/>
    <lineage>
        <taxon>Bacteria</taxon>
        <taxon>Bacillati</taxon>
        <taxon>Bacillota</taxon>
        <taxon>Bacilli</taxon>
        <taxon>Bacillales</taxon>
        <taxon>Paenibacillaceae</taxon>
        <taxon>Cohnella</taxon>
    </lineage>
</organism>
<evidence type="ECO:0000256" key="5">
    <source>
        <dbReference type="ARBA" id="ARBA00022989"/>
    </source>
</evidence>
<feature type="transmembrane region" description="Helical" evidence="7">
    <location>
        <begin position="287"/>
        <end position="306"/>
    </location>
</feature>
<evidence type="ECO:0000313" key="9">
    <source>
        <dbReference type="EMBL" id="RED58180.1"/>
    </source>
</evidence>
<evidence type="ECO:0000313" key="10">
    <source>
        <dbReference type="Proteomes" id="UP000256977"/>
    </source>
</evidence>
<evidence type="ECO:0000259" key="8">
    <source>
        <dbReference type="PROSITE" id="PS50928"/>
    </source>
</evidence>
<gene>
    <name evidence="9" type="ORF">DFP98_13422</name>
</gene>
<dbReference type="InterPro" id="IPR035906">
    <property type="entry name" value="MetI-like_sf"/>
</dbReference>
<evidence type="ECO:0000256" key="3">
    <source>
        <dbReference type="ARBA" id="ARBA00022475"/>
    </source>
</evidence>
<dbReference type="PANTHER" id="PTHR30193">
    <property type="entry name" value="ABC TRANSPORTER PERMEASE PROTEIN"/>
    <property type="match status" value="1"/>
</dbReference>
<dbReference type="Gene3D" id="1.10.3720.10">
    <property type="entry name" value="MetI-like"/>
    <property type="match status" value="1"/>
</dbReference>
<feature type="domain" description="ABC transmembrane type-1" evidence="8">
    <location>
        <begin position="90"/>
        <end position="303"/>
    </location>
</feature>
<keyword evidence="2 7" id="KW-0813">Transport</keyword>
<evidence type="ECO:0000256" key="1">
    <source>
        <dbReference type="ARBA" id="ARBA00004651"/>
    </source>
</evidence>
<keyword evidence="10" id="KW-1185">Reference proteome</keyword>
<dbReference type="CDD" id="cd06261">
    <property type="entry name" value="TM_PBP2"/>
    <property type="match status" value="1"/>
</dbReference>
<keyword evidence="6 7" id="KW-0472">Membrane</keyword>
<dbReference type="SUPFAM" id="SSF161098">
    <property type="entry name" value="MetI-like"/>
    <property type="match status" value="1"/>
</dbReference>
<feature type="transmembrane region" description="Helical" evidence="7">
    <location>
        <begin position="176"/>
        <end position="199"/>
    </location>
</feature>
<dbReference type="OrthoDB" id="9788108at2"/>
<comment type="subcellular location">
    <subcellularLocation>
        <location evidence="1 7">Cell membrane</location>
        <topology evidence="1 7">Multi-pass membrane protein</topology>
    </subcellularLocation>
</comment>
<feature type="transmembrane region" description="Helical" evidence="7">
    <location>
        <begin position="127"/>
        <end position="147"/>
    </location>
</feature>
<evidence type="ECO:0000256" key="2">
    <source>
        <dbReference type="ARBA" id="ARBA00022448"/>
    </source>
</evidence>
<dbReference type="InterPro" id="IPR000515">
    <property type="entry name" value="MetI-like"/>
</dbReference>
<feature type="transmembrane region" description="Helical" evidence="7">
    <location>
        <begin position="94"/>
        <end position="115"/>
    </location>
</feature>
<dbReference type="Proteomes" id="UP000256977">
    <property type="component" value="Unassembled WGS sequence"/>
</dbReference>
<dbReference type="AlphaFoldDB" id="A0A3D9I920"/>
<dbReference type="InterPro" id="IPR051393">
    <property type="entry name" value="ABC_transporter_permease"/>
</dbReference>
<feature type="transmembrane region" description="Helical" evidence="7">
    <location>
        <begin position="27"/>
        <end position="51"/>
    </location>
</feature>
<evidence type="ECO:0000256" key="7">
    <source>
        <dbReference type="RuleBase" id="RU363032"/>
    </source>
</evidence>
<keyword evidence="4 7" id="KW-0812">Transmembrane</keyword>
<dbReference type="Pfam" id="PF00528">
    <property type="entry name" value="BPD_transp_1"/>
    <property type="match status" value="1"/>
</dbReference>
<sequence>MTSPQMSDRAGRSGAVRPLWTQARREALVGWLFVLPEFLGIVLLGAFPLLFSLYLSFTDWDLVGGLGSIRFVGLDNFQSLFEDTKFMKALTNNLVYTAATVPVGMAIALVFAVIIHSRLFLKEYFKVVFFIPYIATTVAVAAVWSALFHPSLGPINRTLMKLGITDPPKWLGDTDFALWAIIIIAVWQSIGYNIVIYLAGLTNISDELYEAANIDGATSLQQFWKITIPLLAPTTFFLSITLIVSSFKVFDLIAFLTSGGPNNSTNVMVYYIFEEGFQRFRMGYASALSWALFLIIAFITIITWKVQKKQE</sequence>
<keyword evidence="5 7" id="KW-1133">Transmembrane helix</keyword>
<dbReference type="RefSeq" id="WP_116064548.1">
    <property type="nucleotide sequence ID" value="NZ_QRDZ01000034.1"/>
</dbReference>